<organism evidence="2 3">
    <name type="scientific">Aedes albopictus</name>
    <name type="common">Asian tiger mosquito</name>
    <name type="synonym">Stegomyia albopicta</name>
    <dbReference type="NCBI Taxonomy" id="7160"/>
    <lineage>
        <taxon>Eukaryota</taxon>
        <taxon>Metazoa</taxon>
        <taxon>Ecdysozoa</taxon>
        <taxon>Arthropoda</taxon>
        <taxon>Hexapoda</taxon>
        <taxon>Insecta</taxon>
        <taxon>Pterygota</taxon>
        <taxon>Neoptera</taxon>
        <taxon>Endopterygota</taxon>
        <taxon>Diptera</taxon>
        <taxon>Nematocera</taxon>
        <taxon>Culicoidea</taxon>
        <taxon>Culicidae</taxon>
        <taxon>Culicinae</taxon>
        <taxon>Aedini</taxon>
        <taxon>Aedes</taxon>
        <taxon>Stegomyia</taxon>
    </lineage>
</organism>
<feature type="compositionally biased region" description="Low complexity" evidence="1">
    <location>
        <begin position="88"/>
        <end position="114"/>
    </location>
</feature>
<evidence type="ECO:0000313" key="2">
    <source>
        <dbReference type="EnsemblMetazoa" id="AALFPA23_021865.P32390"/>
    </source>
</evidence>
<feature type="region of interest" description="Disordered" evidence="1">
    <location>
        <begin position="82"/>
        <end position="114"/>
    </location>
</feature>
<feature type="region of interest" description="Disordered" evidence="1">
    <location>
        <begin position="163"/>
        <end position="182"/>
    </location>
</feature>
<feature type="compositionally biased region" description="Acidic residues" evidence="1">
    <location>
        <begin position="167"/>
        <end position="180"/>
    </location>
</feature>
<sequence length="205" mass="21969">MWLAGNYGCYDALDDDGDVCDLGLISGRRPLPSHGNTSSLAAMTSSAAGNASTSIGRTTTSSTTTTSTVSVCSSVVTRQHTNKADSRAASASTTTTTNAATTNTTTATNSANSSATAAAQGRKAIENEMGAFYSAFCVSYDEDEDYESNIDILETQLDDCMLNECGGSDDDDDEDDSDSDGEVRTLRISWRERYLRKRRNKKRRK</sequence>
<proteinExistence type="predicted"/>
<evidence type="ECO:0000256" key="1">
    <source>
        <dbReference type="SAM" id="MobiDB-lite"/>
    </source>
</evidence>
<evidence type="ECO:0000313" key="3">
    <source>
        <dbReference type="Proteomes" id="UP000069940"/>
    </source>
</evidence>
<name>A0ABM1ZUW2_AEDAL</name>
<dbReference type="Proteomes" id="UP000069940">
    <property type="component" value="Unassembled WGS sequence"/>
</dbReference>
<dbReference type="GeneID" id="134283966"/>
<protein>
    <submittedName>
        <fullName evidence="2">Uncharacterized protein</fullName>
    </submittedName>
</protein>
<reference evidence="3" key="1">
    <citation type="journal article" date="2015" name="Proc. Natl. Acad. Sci. U.S.A.">
        <title>Genome sequence of the Asian Tiger mosquito, Aedes albopictus, reveals insights into its biology, genetics, and evolution.</title>
        <authorList>
            <person name="Chen X.G."/>
            <person name="Jiang X."/>
            <person name="Gu J."/>
            <person name="Xu M."/>
            <person name="Wu Y."/>
            <person name="Deng Y."/>
            <person name="Zhang C."/>
            <person name="Bonizzoni M."/>
            <person name="Dermauw W."/>
            <person name="Vontas J."/>
            <person name="Armbruster P."/>
            <person name="Huang X."/>
            <person name="Yang Y."/>
            <person name="Zhang H."/>
            <person name="He W."/>
            <person name="Peng H."/>
            <person name="Liu Y."/>
            <person name="Wu K."/>
            <person name="Chen J."/>
            <person name="Lirakis M."/>
            <person name="Topalis P."/>
            <person name="Van Leeuwen T."/>
            <person name="Hall A.B."/>
            <person name="Jiang X."/>
            <person name="Thorpe C."/>
            <person name="Mueller R.L."/>
            <person name="Sun C."/>
            <person name="Waterhouse R.M."/>
            <person name="Yan G."/>
            <person name="Tu Z.J."/>
            <person name="Fang X."/>
            <person name="James A.A."/>
        </authorList>
    </citation>
    <scope>NUCLEOTIDE SEQUENCE [LARGE SCALE GENOMIC DNA]</scope>
    <source>
        <strain evidence="3">Foshan</strain>
    </source>
</reference>
<keyword evidence="3" id="KW-1185">Reference proteome</keyword>
<reference evidence="2" key="2">
    <citation type="submission" date="2025-05" db="UniProtKB">
        <authorList>
            <consortium name="EnsemblMetazoa"/>
        </authorList>
    </citation>
    <scope>IDENTIFICATION</scope>
    <source>
        <strain evidence="2">Foshan</strain>
    </source>
</reference>
<dbReference type="EnsemblMetazoa" id="AALFPA23_021865.R32390">
    <property type="protein sequence ID" value="AALFPA23_021865.P32390"/>
    <property type="gene ID" value="AALFPA23_021865"/>
</dbReference>
<dbReference type="RefSeq" id="XP_062713199.1">
    <property type="nucleotide sequence ID" value="XM_062857215.1"/>
</dbReference>
<accession>A0ABM1ZUW2</accession>